<dbReference type="Gene3D" id="2.30.110.10">
    <property type="entry name" value="Electron Transport, Fmn-binding Protein, Chain A"/>
    <property type="match status" value="1"/>
</dbReference>
<name>X1A3P1_9ZZZZ</name>
<evidence type="ECO:0000313" key="1">
    <source>
        <dbReference type="EMBL" id="GAG76715.1"/>
    </source>
</evidence>
<proteinExistence type="predicted"/>
<organism evidence="1">
    <name type="scientific">marine sediment metagenome</name>
    <dbReference type="NCBI Taxonomy" id="412755"/>
    <lineage>
        <taxon>unclassified sequences</taxon>
        <taxon>metagenomes</taxon>
        <taxon>ecological metagenomes</taxon>
    </lineage>
</organism>
<feature type="non-terminal residue" evidence="1">
    <location>
        <position position="1"/>
    </location>
</feature>
<dbReference type="AlphaFoldDB" id="X1A3P1"/>
<dbReference type="InterPro" id="IPR012349">
    <property type="entry name" value="Split_barrel_FMN-bd"/>
</dbReference>
<dbReference type="SUPFAM" id="SSF50475">
    <property type="entry name" value="FMN-binding split barrel"/>
    <property type="match status" value="1"/>
</dbReference>
<accession>X1A3P1</accession>
<gene>
    <name evidence="1" type="ORF">S01H4_33047</name>
</gene>
<comment type="caution">
    <text evidence="1">The sequence shown here is derived from an EMBL/GenBank/DDBJ whole genome shotgun (WGS) entry which is preliminary data.</text>
</comment>
<dbReference type="EMBL" id="BART01017346">
    <property type="protein sequence ID" value="GAG76715.1"/>
    <property type="molecule type" value="Genomic_DNA"/>
</dbReference>
<reference evidence="1" key="1">
    <citation type="journal article" date="2014" name="Front. Microbiol.">
        <title>High frequency of phylogenetically diverse reductive dehalogenase-homologous genes in deep subseafloor sedimentary metagenomes.</title>
        <authorList>
            <person name="Kawai M."/>
            <person name="Futagami T."/>
            <person name="Toyoda A."/>
            <person name="Takaki Y."/>
            <person name="Nishi S."/>
            <person name="Hori S."/>
            <person name="Arai W."/>
            <person name="Tsubouchi T."/>
            <person name="Morono Y."/>
            <person name="Uchiyama I."/>
            <person name="Ito T."/>
            <person name="Fujiyama A."/>
            <person name="Inagaki F."/>
            <person name="Takami H."/>
        </authorList>
    </citation>
    <scope>NUCLEOTIDE SEQUENCE</scope>
    <source>
        <strain evidence="1">Expedition CK06-06</strain>
    </source>
</reference>
<sequence>IIPGKRVKVPTIKDCVLSYECKIIHETDSGNIEPHHLFFGEILAAYTLKEEI</sequence>
<protein>
    <submittedName>
        <fullName evidence="1">Uncharacterized protein</fullName>
    </submittedName>
</protein>